<feature type="compositionally biased region" description="Basic and acidic residues" evidence="1">
    <location>
        <begin position="1"/>
        <end position="19"/>
    </location>
</feature>
<evidence type="ECO:0000313" key="3">
    <source>
        <dbReference type="Proteomes" id="UP001054837"/>
    </source>
</evidence>
<feature type="region of interest" description="Disordered" evidence="1">
    <location>
        <begin position="76"/>
        <end position="101"/>
    </location>
</feature>
<accession>A0AAV4WID7</accession>
<sequence length="101" mass="11583">MEPKKKALSKEEPDHRGEQRPFSLRARKKQKLFLQTNPEGSPRIHLIYNSDFSRHFCPSPRRVIGPIEIQVASLFPQPSCPHRTGPKSKETRSGSKIEPLL</sequence>
<proteinExistence type="predicted"/>
<evidence type="ECO:0000256" key="1">
    <source>
        <dbReference type="SAM" id="MobiDB-lite"/>
    </source>
</evidence>
<name>A0AAV4WID7_9ARAC</name>
<evidence type="ECO:0000313" key="2">
    <source>
        <dbReference type="EMBL" id="GIY82585.1"/>
    </source>
</evidence>
<protein>
    <submittedName>
        <fullName evidence="2">Uncharacterized protein</fullName>
    </submittedName>
</protein>
<dbReference type="AlphaFoldDB" id="A0AAV4WID7"/>
<reference evidence="2 3" key="1">
    <citation type="submission" date="2021-06" db="EMBL/GenBank/DDBJ databases">
        <title>Caerostris darwini draft genome.</title>
        <authorList>
            <person name="Kono N."/>
            <person name="Arakawa K."/>
        </authorList>
    </citation>
    <scope>NUCLEOTIDE SEQUENCE [LARGE SCALE GENOMIC DNA]</scope>
</reference>
<keyword evidence="3" id="KW-1185">Reference proteome</keyword>
<comment type="caution">
    <text evidence="2">The sequence shown here is derived from an EMBL/GenBank/DDBJ whole genome shotgun (WGS) entry which is preliminary data.</text>
</comment>
<dbReference type="Proteomes" id="UP001054837">
    <property type="component" value="Unassembled WGS sequence"/>
</dbReference>
<organism evidence="2 3">
    <name type="scientific">Caerostris darwini</name>
    <dbReference type="NCBI Taxonomy" id="1538125"/>
    <lineage>
        <taxon>Eukaryota</taxon>
        <taxon>Metazoa</taxon>
        <taxon>Ecdysozoa</taxon>
        <taxon>Arthropoda</taxon>
        <taxon>Chelicerata</taxon>
        <taxon>Arachnida</taxon>
        <taxon>Araneae</taxon>
        <taxon>Araneomorphae</taxon>
        <taxon>Entelegynae</taxon>
        <taxon>Araneoidea</taxon>
        <taxon>Araneidae</taxon>
        <taxon>Caerostris</taxon>
    </lineage>
</organism>
<feature type="region of interest" description="Disordered" evidence="1">
    <location>
        <begin position="1"/>
        <end position="23"/>
    </location>
</feature>
<gene>
    <name evidence="2" type="ORF">CDAR_622811</name>
</gene>
<dbReference type="EMBL" id="BPLQ01014726">
    <property type="protein sequence ID" value="GIY82585.1"/>
    <property type="molecule type" value="Genomic_DNA"/>
</dbReference>